<dbReference type="EMBL" id="RSCL01000011">
    <property type="protein sequence ID" value="RUT04376.1"/>
    <property type="molecule type" value="Genomic_DNA"/>
</dbReference>
<evidence type="ECO:0000313" key="2">
    <source>
        <dbReference type="EMBL" id="RUT04376.1"/>
    </source>
</evidence>
<proteinExistence type="predicted"/>
<name>A0A3S1AM51_9CYAN</name>
<keyword evidence="3" id="KW-1185">Reference proteome</keyword>
<protein>
    <recommendedName>
        <fullName evidence="1">Peptidoglycan binding-like domain-containing protein</fullName>
    </recommendedName>
</protein>
<dbReference type="SUPFAM" id="SSF47090">
    <property type="entry name" value="PGBD-like"/>
    <property type="match status" value="1"/>
</dbReference>
<evidence type="ECO:0000313" key="3">
    <source>
        <dbReference type="Proteomes" id="UP000271624"/>
    </source>
</evidence>
<comment type="caution">
    <text evidence="2">The sequence shown here is derived from an EMBL/GenBank/DDBJ whole genome shotgun (WGS) entry which is preliminary data.</text>
</comment>
<dbReference type="RefSeq" id="WP_127082980.1">
    <property type="nucleotide sequence ID" value="NZ_RSCL01000011.1"/>
</dbReference>
<reference evidence="2" key="2">
    <citation type="journal article" date="2019" name="Genome Biol. Evol.">
        <title>Day and night: Metabolic profiles and evolutionary relationships of six axenic non-marine cyanobacteria.</title>
        <authorList>
            <person name="Will S.E."/>
            <person name="Henke P."/>
            <person name="Boedeker C."/>
            <person name="Huang S."/>
            <person name="Brinkmann H."/>
            <person name="Rohde M."/>
            <person name="Jarek M."/>
            <person name="Friedl T."/>
            <person name="Seufert S."/>
            <person name="Schumacher M."/>
            <person name="Overmann J."/>
            <person name="Neumann-Schaal M."/>
            <person name="Petersen J."/>
        </authorList>
    </citation>
    <scope>NUCLEOTIDE SEQUENCE [LARGE SCALE GENOMIC DNA]</scope>
    <source>
        <strain evidence="2">PCC 7102</strain>
    </source>
</reference>
<dbReference type="AlphaFoldDB" id="A0A3S1AM51"/>
<dbReference type="Gene3D" id="1.10.101.10">
    <property type="entry name" value="PGBD-like superfamily/PGBD"/>
    <property type="match status" value="1"/>
</dbReference>
<dbReference type="Pfam" id="PF01471">
    <property type="entry name" value="PG_binding_1"/>
    <property type="match status" value="1"/>
</dbReference>
<reference evidence="2" key="1">
    <citation type="submission" date="2018-12" db="EMBL/GenBank/DDBJ databases">
        <authorList>
            <person name="Will S."/>
            <person name="Neumann-Schaal M."/>
            <person name="Henke P."/>
        </authorList>
    </citation>
    <scope>NUCLEOTIDE SEQUENCE</scope>
    <source>
        <strain evidence="2">PCC 7102</strain>
    </source>
</reference>
<organism evidence="2 3">
    <name type="scientific">Dulcicalothrix desertica PCC 7102</name>
    <dbReference type="NCBI Taxonomy" id="232991"/>
    <lineage>
        <taxon>Bacteria</taxon>
        <taxon>Bacillati</taxon>
        <taxon>Cyanobacteriota</taxon>
        <taxon>Cyanophyceae</taxon>
        <taxon>Nostocales</taxon>
        <taxon>Calotrichaceae</taxon>
        <taxon>Dulcicalothrix</taxon>
    </lineage>
</organism>
<dbReference type="InterPro" id="IPR002477">
    <property type="entry name" value="Peptidoglycan-bd-like"/>
</dbReference>
<evidence type="ECO:0000259" key="1">
    <source>
        <dbReference type="Pfam" id="PF01471"/>
    </source>
</evidence>
<dbReference type="Proteomes" id="UP000271624">
    <property type="component" value="Unassembled WGS sequence"/>
</dbReference>
<accession>A0A3S1AM51</accession>
<gene>
    <name evidence="2" type="ORF">DSM106972_046040</name>
</gene>
<feature type="domain" description="Peptidoglycan binding-like" evidence="1">
    <location>
        <begin position="20"/>
        <end position="75"/>
    </location>
</feature>
<dbReference type="OrthoDB" id="517943at2"/>
<dbReference type="InterPro" id="IPR036366">
    <property type="entry name" value="PGBDSf"/>
</dbReference>
<sequence>MPVETQDAAELPVIRIGSEGGAVTLLQELLESQSYRTGGVDGKFGSKTEQAVKRYQTTFGLVADGIVGAKTWAKLGDRLINP</sequence>
<dbReference type="InterPro" id="IPR036365">
    <property type="entry name" value="PGBD-like_sf"/>
</dbReference>